<dbReference type="GO" id="GO:0003743">
    <property type="term" value="F:translation initiation factor activity"/>
    <property type="evidence" value="ECO:0007669"/>
    <property type="project" value="UniProtKB-KW"/>
</dbReference>
<reference evidence="10" key="1">
    <citation type="submission" date="2021-01" db="EMBL/GenBank/DDBJ databases">
        <authorList>
            <person name="Kaushik A."/>
        </authorList>
    </citation>
    <scope>NUCLEOTIDE SEQUENCE</scope>
    <source>
        <strain evidence="10">AG5</strain>
    </source>
</reference>
<proteinExistence type="inferred from homology"/>
<feature type="domain" description="MIF4G" evidence="9">
    <location>
        <begin position="229"/>
        <end position="468"/>
    </location>
</feature>
<dbReference type="GO" id="GO:0016281">
    <property type="term" value="C:eukaryotic translation initiation factor 4F complex"/>
    <property type="evidence" value="ECO:0007669"/>
    <property type="project" value="TreeGrafter"/>
</dbReference>
<feature type="region of interest" description="Disordered" evidence="8">
    <location>
        <begin position="122"/>
        <end position="188"/>
    </location>
</feature>
<dbReference type="GO" id="GO:0010494">
    <property type="term" value="C:cytoplasmic stress granule"/>
    <property type="evidence" value="ECO:0007669"/>
    <property type="project" value="UniProtKB-ARBA"/>
</dbReference>
<evidence type="ECO:0000256" key="2">
    <source>
        <dbReference type="ARBA" id="ARBA00005775"/>
    </source>
</evidence>
<dbReference type="InterPro" id="IPR022745">
    <property type="entry name" value="eIF4G1_eIF4E-bd"/>
</dbReference>
<dbReference type="Pfam" id="PF02854">
    <property type="entry name" value="MIF4G"/>
    <property type="match status" value="1"/>
</dbReference>
<evidence type="ECO:0000313" key="10">
    <source>
        <dbReference type="EMBL" id="CAE7126202.1"/>
    </source>
</evidence>
<evidence type="ECO:0000256" key="1">
    <source>
        <dbReference type="ARBA" id="ARBA00004496"/>
    </source>
</evidence>
<evidence type="ECO:0000256" key="3">
    <source>
        <dbReference type="ARBA" id="ARBA00022490"/>
    </source>
</evidence>
<evidence type="ECO:0000256" key="4">
    <source>
        <dbReference type="ARBA" id="ARBA00022540"/>
    </source>
</evidence>
<evidence type="ECO:0000256" key="8">
    <source>
        <dbReference type="SAM" id="MobiDB-lite"/>
    </source>
</evidence>
<accession>A0A8H3HZI6</accession>
<sequence length="619" mass="68293">MAEIRWISAGGGVAKKKELSEVFEEELKLRPKNITNIVDLKMVPYPAGVHPPDLELNFPVEPGRFRYHRSFLLQFVGVCTERPVSLVPLDSIGLDPRVVVVRPDRRRVGRVGAMSANTAPLPLPTPFAGLSRPGFPTSNQPLPPSGDDQSRSAVFSATRSDSVPGTMAFGADAGGPRKAKRTRCQRGRERNVQPVNIEPVAPYVPSENRWIPRSTSRVPLQIGERQLVDLTVRGLLNKLTMQNFDLISDQIIDWANRSEQTSDGAILKQVLDLILEQAYEDTVFSEAYARLCRKIIERLSPNVQDNEARDSDCQSVAGGALFRVYLLNRCQEDFERRWDTEKATLVTSENQGEPIIFSDEYYAVARVKRQALGLARFMGELCNLWVLPEYVVFKCIQDLLSSVANHTTEGIECLCKLLRTVGKSLDRTRAKERVDKYFERMQEMADGSNISFRLKFMLMDTIELRARHWQPRQPRVTPLHQDPVRNYSGRRKVPRGGSGSEQPVNNVTDPDGWSVAGGAGTSRPAARAGDLSQFGKISKPTGLQFGPSSVFNKKEANKRGPSTGHAGGTNVLSIAGGGVASGSAPVNLGPGRFPATALTGERKKLNLLPKSKSDEGGTH</sequence>
<dbReference type="InterPro" id="IPR036211">
    <property type="entry name" value="eIF4G_eIF4E-bd_sf"/>
</dbReference>
<evidence type="ECO:0000256" key="6">
    <source>
        <dbReference type="ARBA" id="ARBA00022884"/>
    </source>
</evidence>
<dbReference type="Proteomes" id="UP000663827">
    <property type="component" value="Unassembled WGS sequence"/>
</dbReference>
<dbReference type="PANTHER" id="PTHR23253">
    <property type="entry name" value="EUKARYOTIC TRANSLATION INITIATION FACTOR 4 GAMMA"/>
    <property type="match status" value="1"/>
</dbReference>
<feature type="region of interest" description="Disordered" evidence="8">
    <location>
        <begin position="473"/>
        <end position="619"/>
    </location>
</feature>
<dbReference type="Gene3D" id="1.25.40.180">
    <property type="match status" value="1"/>
</dbReference>
<dbReference type="Gene3D" id="1.20.970.30">
    <property type="entry name" value="eIF4G, eIF4E-binding domain"/>
    <property type="match status" value="1"/>
</dbReference>
<dbReference type="PANTHER" id="PTHR23253:SF9">
    <property type="entry name" value="EUKARYOTIC TRANSLATION INITIATION FACTOR 4 GAMMA 2"/>
    <property type="match status" value="1"/>
</dbReference>
<protein>
    <recommendedName>
        <fullName evidence="9">MIF4G domain-containing protein</fullName>
    </recommendedName>
</protein>
<organism evidence="10 11">
    <name type="scientific">Rhizoctonia solani</name>
    <dbReference type="NCBI Taxonomy" id="456999"/>
    <lineage>
        <taxon>Eukaryota</taxon>
        <taxon>Fungi</taxon>
        <taxon>Dikarya</taxon>
        <taxon>Basidiomycota</taxon>
        <taxon>Agaricomycotina</taxon>
        <taxon>Agaricomycetes</taxon>
        <taxon>Cantharellales</taxon>
        <taxon>Ceratobasidiaceae</taxon>
        <taxon>Rhizoctonia</taxon>
    </lineage>
</organism>
<gene>
    <name evidence="10" type="ORF">RDB_LOCUS59947</name>
</gene>
<evidence type="ECO:0000313" key="11">
    <source>
        <dbReference type="Proteomes" id="UP000663827"/>
    </source>
</evidence>
<dbReference type="SMART" id="SM00543">
    <property type="entry name" value="MIF4G"/>
    <property type="match status" value="1"/>
</dbReference>
<comment type="subcellular location">
    <subcellularLocation>
        <location evidence="1">Cytoplasm</location>
    </subcellularLocation>
</comment>
<comment type="similarity">
    <text evidence="2">Belongs to the eukaryotic initiation factor 4G family.</text>
</comment>
<comment type="caution">
    <text evidence="10">The sequence shown here is derived from an EMBL/GenBank/DDBJ whole genome shotgun (WGS) entry which is preliminary data.</text>
</comment>
<dbReference type="SUPFAM" id="SSF101489">
    <property type="entry name" value="Eukaryotic initiation factor 4f subunit eIF4g, eIF4e-binding domain"/>
    <property type="match status" value="1"/>
</dbReference>
<evidence type="ECO:0000259" key="9">
    <source>
        <dbReference type="SMART" id="SM00543"/>
    </source>
</evidence>
<keyword evidence="6" id="KW-0694">RNA-binding</keyword>
<keyword evidence="4" id="KW-0396">Initiation factor</keyword>
<dbReference type="FunFam" id="1.25.40.180:FF:000020">
    <property type="entry name" value="Eukaryotic translation initiation factor subunit"/>
    <property type="match status" value="1"/>
</dbReference>
<evidence type="ECO:0000256" key="5">
    <source>
        <dbReference type="ARBA" id="ARBA00022553"/>
    </source>
</evidence>
<keyword evidence="7" id="KW-0648">Protein biosynthesis</keyword>
<keyword evidence="5" id="KW-0597">Phosphoprotein</keyword>
<evidence type="ECO:0000256" key="7">
    <source>
        <dbReference type="ARBA" id="ARBA00022917"/>
    </source>
</evidence>
<dbReference type="SUPFAM" id="SSF48371">
    <property type="entry name" value="ARM repeat"/>
    <property type="match status" value="1"/>
</dbReference>
<feature type="compositionally biased region" description="Polar residues" evidence="8">
    <location>
        <begin position="151"/>
        <end position="163"/>
    </location>
</feature>
<keyword evidence="3" id="KW-0963">Cytoplasm</keyword>
<dbReference type="GO" id="GO:0003729">
    <property type="term" value="F:mRNA binding"/>
    <property type="evidence" value="ECO:0007669"/>
    <property type="project" value="TreeGrafter"/>
</dbReference>
<name>A0A8H3HZI6_9AGAM</name>
<dbReference type="AlphaFoldDB" id="A0A8H3HZI6"/>
<dbReference type="InterPro" id="IPR003890">
    <property type="entry name" value="MIF4G-like_typ-3"/>
</dbReference>
<dbReference type="EMBL" id="CAJNJQ010001200">
    <property type="protein sequence ID" value="CAE7126202.1"/>
    <property type="molecule type" value="Genomic_DNA"/>
</dbReference>
<dbReference type="Pfam" id="PF12152">
    <property type="entry name" value="eIF_4G1"/>
    <property type="match status" value="1"/>
</dbReference>
<dbReference type="InterPro" id="IPR016024">
    <property type="entry name" value="ARM-type_fold"/>
</dbReference>